<keyword evidence="2" id="KW-1185">Reference proteome</keyword>
<dbReference type="EMBL" id="BGPR01000045">
    <property type="protein sequence ID" value="GBL85880.1"/>
    <property type="molecule type" value="Genomic_DNA"/>
</dbReference>
<comment type="caution">
    <text evidence="1">The sequence shown here is derived from an EMBL/GenBank/DDBJ whole genome shotgun (WGS) entry which is preliminary data.</text>
</comment>
<evidence type="ECO:0000313" key="2">
    <source>
        <dbReference type="Proteomes" id="UP000499080"/>
    </source>
</evidence>
<dbReference type="AlphaFoldDB" id="A0A4Y2B158"/>
<sequence length="87" mass="9984">MADGGIDVPSKWKLRSVNRFLKAEGWFAENDQCSCSCQTLRRLRRAILTSGAFFVHYNAHPHSAVVTQQLLERFKWTCLFARRIAIG</sequence>
<name>A0A4Y2B158_ARAVE</name>
<protein>
    <submittedName>
        <fullName evidence="1">Uncharacterized protein</fullName>
    </submittedName>
</protein>
<reference evidence="1 2" key="1">
    <citation type="journal article" date="2019" name="Sci. Rep.">
        <title>Orb-weaving spider Araneus ventricosus genome elucidates the spidroin gene catalogue.</title>
        <authorList>
            <person name="Kono N."/>
            <person name="Nakamura H."/>
            <person name="Ohtoshi R."/>
            <person name="Moran D.A.P."/>
            <person name="Shinohara A."/>
            <person name="Yoshida Y."/>
            <person name="Fujiwara M."/>
            <person name="Mori M."/>
            <person name="Tomita M."/>
            <person name="Arakawa K."/>
        </authorList>
    </citation>
    <scope>NUCLEOTIDE SEQUENCE [LARGE SCALE GENOMIC DNA]</scope>
</reference>
<accession>A0A4Y2B158</accession>
<evidence type="ECO:0000313" key="1">
    <source>
        <dbReference type="EMBL" id="GBL85880.1"/>
    </source>
</evidence>
<dbReference type="Proteomes" id="UP000499080">
    <property type="component" value="Unassembled WGS sequence"/>
</dbReference>
<gene>
    <name evidence="1" type="ORF">AVEN_63200_1</name>
</gene>
<organism evidence="1 2">
    <name type="scientific">Araneus ventricosus</name>
    <name type="common">Orbweaver spider</name>
    <name type="synonym">Epeira ventricosa</name>
    <dbReference type="NCBI Taxonomy" id="182803"/>
    <lineage>
        <taxon>Eukaryota</taxon>
        <taxon>Metazoa</taxon>
        <taxon>Ecdysozoa</taxon>
        <taxon>Arthropoda</taxon>
        <taxon>Chelicerata</taxon>
        <taxon>Arachnida</taxon>
        <taxon>Araneae</taxon>
        <taxon>Araneomorphae</taxon>
        <taxon>Entelegynae</taxon>
        <taxon>Araneoidea</taxon>
        <taxon>Araneidae</taxon>
        <taxon>Araneus</taxon>
    </lineage>
</organism>
<proteinExistence type="predicted"/>
<dbReference type="OrthoDB" id="4737581at2759"/>